<dbReference type="Gene3D" id="2.60.120.260">
    <property type="entry name" value="Galactose-binding domain-like"/>
    <property type="match status" value="2"/>
</dbReference>
<evidence type="ECO:0000256" key="1">
    <source>
        <dbReference type="ARBA" id="ARBA00004162"/>
    </source>
</evidence>
<comment type="pathway">
    <text evidence="6">Glycan metabolism; bacterial cellulose biosynthesis.</text>
</comment>
<dbReference type="GO" id="GO:0030244">
    <property type="term" value="P:cellulose biosynthetic process"/>
    <property type="evidence" value="ECO:0007669"/>
    <property type="project" value="UniProtKB-KW"/>
</dbReference>
<dbReference type="InterPro" id="IPR018513">
    <property type="entry name" value="Cell_synthase_bac"/>
</dbReference>
<comment type="subunit">
    <text evidence="6">Tightly associated with the cellulose synthase catalytic subunit.</text>
</comment>
<keyword evidence="8" id="KW-1185">Reference proteome</keyword>
<comment type="function">
    <text evidence="6">Binds the cellulose synthase activator, bis-(3'-5') cyclic diguanylic acid (c-di-GMP).</text>
</comment>
<evidence type="ECO:0000256" key="5">
    <source>
        <dbReference type="ARBA" id="ARBA00023136"/>
    </source>
</evidence>
<gene>
    <name evidence="7" type="primary">celB</name>
    <name evidence="7" type="ORF">GCM10011390_48480</name>
</gene>
<dbReference type="RefSeq" id="WP_188913156.1">
    <property type="nucleotide sequence ID" value="NZ_BMIQ01000012.1"/>
</dbReference>
<dbReference type="PANTHER" id="PTHR39083">
    <property type="entry name" value="CYCLIC DI-GMP-BINDING PROTEIN"/>
    <property type="match status" value="1"/>
</dbReference>
<keyword evidence="3 6" id="KW-0812">Transmembrane</keyword>
<keyword evidence="4 6" id="KW-1133">Transmembrane helix</keyword>
<keyword evidence="6" id="KW-0973">c-di-GMP</keyword>
<accession>A0A917A321</accession>
<evidence type="ECO:0000256" key="4">
    <source>
        <dbReference type="ARBA" id="ARBA00022989"/>
    </source>
</evidence>
<keyword evidence="6" id="KW-0732">Signal</keyword>
<evidence type="ECO:0000313" key="8">
    <source>
        <dbReference type="Proteomes" id="UP000644699"/>
    </source>
</evidence>
<evidence type="ECO:0000256" key="3">
    <source>
        <dbReference type="ARBA" id="ARBA00022692"/>
    </source>
</evidence>
<evidence type="ECO:0000313" key="7">
    <source>
        <dbReference type="EMBL" id="GGE23355.1"/>
    </source>
</evidence>
<feature type="transmembrane region" description="Helical" evidence="6">
    <location>
        <begin position="754"/>
        <end position="773"/>
    </location>
</feature>
<evidence type="ECO:0000256" key="6">
    <source>
        <dbReference type="RuleBase" id="RU365021"/>
    </source>
</evidence>
<feature type="chain" id="PRO_5038162380" description="Cyclic di-GMP-binding protein" evidence="6">
    <location>
        <begin position="24"/>
        <end position="781"/>
    </location>
</feature>
<dbReference type="PANTHER" id="PTHR39083:SF1">
    <property type="entry name" value="CYCLIC DI-GMP-BINDING PROTEIN"/>
    <property type="match status" value="1"/>
</dbReference>
<feature type="signal peptide" evidence="6">
    <location>
        <begin position="1"/>
        <end position="23"/>
    </location>
</feature>
<reference evidence="7" key="1">
    <citation type="journal article" date="2014" name="Int. J. Syst. Evol. Microbiol.">
        <title>Complete genome sequence of Corynebacterium casei LMG S-19264T (=DSM 44701T), isolated from a smear-ripened cheese.</title>
        <authorList>
            <consortium name="US DOE Joint Genome Institute (JGI-PGF)"/>
            <person name="Walter F."/>
            <person name="Albersmeier A."/>
            <person name="Kalinowski J."/>
            <person name="Ruckert C."/>
        </authorList>
    </citation>
    <scope>NUCLEOTIDE SEQUENCE</scope>
    <source>
        <strain evidence="7">CGMCC 1.15367</strain>
    </source>
</reference>
<dbReference type="GO" id="GO:0005886">
    <property type="term" value="C:plasma membrane"/>
    <property type="evidence" value="ECO:0007669"/>
    <property type="project" value="UniProtKB-SubCell"/>
</dbReference>
<keyword evidence="2 6" id="KW-1003">Cell membrane</keyword>
<keyword evidence="6" id="KW-0997">Cell inner membrane</keyword>
<dbReference type="Pfam" id="PF03170">
    <property type="entry name" value="BcsB"/>
    <property type="match status" value="1"/>
</dbReference>
<keyword evidence="6" id="KW-0135">Cellulose biosynthesis</keyword>
<organism evidence="7 8">
    <name type="scientific">Aureimonas endophytica</name>
    <dbReference type="NCBI Taxonomy" id="2027858"/>
    <lineage>
        <taxon>Bacteria</taxon>
        <taxon>Pseudomonadati</taxon>
        <taxon>Pseudomonadota</taxon>
        <taxon>Alphaproteobacteria</taxon>
        <taxon>Hyphomicrobiales</taxon>
        <taxon>Aurantimonadaceae</taxon>
        <taxon>Aureimonas</taxon>
    </lineage>
</organism>
<keyword evidence="5 6" id="KW-0472">Membrane</keyword>
<comment type="similarity">
    <text evidence="6">Belongs to the AcsB/BcsB family.</text>
</comment>
<comment type="subcellular location">
    <subcellularLocation>
        <location evidence="6">Cell inner membrane</location>
    </subcellularLocation>
    <subcellularLocation>
        <location evidence="1">Cell membrane</location>
        <topology evidence="1">Single-pass membrane protein</topology>
    </subcellularLocation>
</comment>
<comment type="caution">
    <text evidence="7">The sequence shown here is derived from an EMBL/GenBank/DDBJ whole genome shotgun (WGS) entry which is preliminary data.</text>
</comment>
<dbReference type="Proteomes" id="UP000644699">
    <property type="component" value="Unassembled WGS sequence"/>
</dbReference>
<evidence type="ECO:0000256" key="2">
    <source>
        <dbReference type="ARBA" id="ARBA00022475"/>
    </source>
</evidence>
<dbReference type="AlphaFoldDB" id="A0A917A321"/>
<sequence length="781" mass="81490">MTRKLPLTLAVASLLGTSVAALAAPAETAPAFDPNAAAPLARAADSAAPANLRRFAIENRDLTLEGESRRLEFPVFVTAAESAAAARLVLVLDSAVSVLPEQSRMLVYVNDMLVRDVTLGRAGGQTVSADIPAALLQPGFNGVRLLVEQHHRVDCSTDGTYELWTKINPATSGLVFDGAARSVRSLAELPAIEPGEDGRVRIRGVVGASATGGAIDATMNAIQAAVLLGYFEAPTVDFSDRGGTGPGLDVVVGSVGELGKAFPDLRGNTDIPFVSLLPSRDGQRQVLVVSGVTAENVQQNLADLLARARSMRPEGPAAGQESLAMRRGQSVGSGETVSFAKLGADTRPFAGRFYRDEFRIVLPADFYAADYDYAAFTLDGSFAAGLAERAQLIIRANDQVVTTLPLSSSRAGQIRQQRMRVPLKALKPGVNVFNVEAIVPNAADAACETTAQATPQIRFSLADTSSFTMPHYARIGHAPDIASMTAGIAEANRAVEKGLSLLVPNFDRPLLGAAATFVAKITSSTRKPQPVRTTATLSLDLKDDLIAFGALNTLPPTMFDTVRIAQVGGAATEVASTGAAFVAPAAAATPPAPALGLPDPAALAAATPPPAPVVEEAAIGGGLNRVLDDLGTSAGWALSEIMTIATAQRTPEAFTPSADADLTIAQMPSPNASSSSWTMVTAPTKDQVVAGVATVTKREHWSSLGGAVTEVSSEDARVTTHAATSERLYETQPRTFSNARLVVAGWFSRHTEQYLIATIGTLLLLGFATSLLLRSVGEKNS</sequence>
<reference evidence="7" key="2">
    <citation type="submission" date="2020-09" db="EMBL/GenBank/DDBJ databases">
        <authorList>
            <person name="Sun Q."/>
            <person name="Zhou Y."/>
        </authorList>
    </citation>
    <scope>NUCLEOTIDE SEQUENCE</scope>
    <source>
        <strain evidence="7">CGMCC 1.15367</strain>
    </source>
</reference>
<dbReference type="GO" id="GO:0006011">
    <property type="term" value="P:UDP-alpha-D-glucose metabolic process"/>
    <property type="evidence" value="ECO:0007669"/>
    <property type="project" value="InterPro"/>
</dbReference>
<proteinExistence type="inferred from homology"/>
<dbReference type="EMBL" id="BMIQ01000012">
    <property type="protein sequence ID" value="GGE23355.1"/>
    <property type="molecule type" value="Genomic_DNA"/>
</dbReference>
<protein>
    <recommendedName>
        <fullName evidence="6">Cyclic di-GMP-binding protein</fullName>
    </recommendedName>
    <alternativeName>
        <fullName evidence="6">Cellulose synthase regulatory subunit</fullName>
    </alternativeName>
</protein>
<name>A0A917A321_9HYPH</name>